<proteinExistence type="predicted"/>
<evidence type="ECO:0000313" key="2">
    <source>
        <dbReference type="EMBL" id="CUR56688.1"/>
    </source>
</evidence>
<protein>
    <submittedName>
        <fullName evidence="2">Uncharacterized protein</fullName>
    </submittedName>
</protein>
<evidence type="ECO:0000256" key="1">
    <source>
        <dbReference type="SAM" id="MobiDB-lite"/>
    </source>
</evidence>
<dbReference type="EMBL" id="CZKA01000030">
    <property type="protein sequence ID" value="CUR56688.1"/>
    <property type="molecule type" value="Genomic_DNA"/>
</dbReference>
<dbReference type="AlphaFoldDB" id="A0A2P2C3U9"/>
<reference evidence="2" key="1">
    <citation type="submission" date="2015-08" db="EMBL/GenBank/DDBJ databases">
        <authorList>
            <person name="Babu N.S."/>
            <person name="Beckwith C.J."/>
            <person name="Beseler K.G."/>
            <person name="Brison A."/>
            <person name="Carone J.V."/>
            <person name="Caskin T.P."/>
            <person name="Diamond M."/>
            <person name="Durham M.E."/>
            <person name="Foxe J.M."/>
            <person name="Go M."/>
            <person name="Henderson B.A."/>
            <person name="Jones I.B."/>
            <person name="McGettigan J.A."/>
            <person name="Micheletti S.J."/>
            <person name="Nasrallah M.E."/>
            <person name="Ortiz D."/>
            <person name="Piller C.R."/>
            <person name="Privatt S.R."/>
            <person name="Schneider S.L."/>
            <person name="Sharp S."/>
            <person name="Smith T.C."/>
            <person name="Stanton J.D."/>
            <person name="Ullery H.E."/>
            <person name="Wilson R.J."/>
            <person name="Serrano M.G."/>
            <person name="Buck G."/>
            <person name="Lee V."/>
            <person name="Wang Y."/>
            <person name="Carvalho R."/>
            <person name="Voegtly L."/>
            <person name="Shi R."/>
            <person name="Duckworth R."/>
            <person name="Johnson A."/>
            <person name="Loviza R."/>
            <person name="Walstead R."/>
            <person name="Shah Z."/>
            <person name="Kiflezghi M."/>
            <person name="Wade K."/>
            <person name="Ball S.L."/>
            <person name="Bradley K.W."/>
            <person name="Asai D.J."/>
            <person name="Bowman C.A."/>
            <person name="Russell D.A."/>
            <person name="Pope W.H."/>
            <person name="Jacobs-Sera D."/>
            <person name="Hendrix R.W."/>
            <person name="Hatfull G.F."/>
        </authorList>
    </citation>
    <scope>NUCLEOTIDE SEQUENCE</scope>
</reference>
<sequence>MEAGKRRKPHFDGGLALIESFCRSTGLGLAINEAAKRAPITAEDNESFRGQGDDTPIGATPDTEADGTTGAPLN</sequence>
<name>A0A2P2C3U9_9ZZZZ</name>
<feature type="region of interest" description="Disordered" evidence="1">
    <location>
        <begin position="38"/>
        <end position="74"/>
    </location>
</feature>
<accession>A0A2P2C3U9</accession>
<gene>
    <name evidence="2" type="ORF">NOCA2360009</name>
</gene>
<organism evidence="2">
    <name type="scientific">metagenome</name>
    <dbReference type="NCBI Taxonomy" id="256318"/>
    <lineage>
        <taxon>unclassified sequences</taxon>
        <taxon>metagenomes</taxon>
    </lineage>
</organism>